<evidence type="ECO:0000313" key="2">
    <source>
        <dbReference type="Proteomes" id="UP000886998"/>
    </source>
</evidence>
<reference evidence="1" key="1">
    <citation type="submission" date="2020-08" db="EMBL/GenBank/DDBJ databases">
        <title>Multicomponent nature underlies the extraordinary mechanical properties of spider dragline silk.</title>
        <authorList>
            <person name="Kono N."/>
            <person name="Nakamura H."/>
            <person name="Mori M."/>
            <person name="Yoshida Y."/>
            <person name="Ohtoshi R."/>
            <person name="Malay A.D."/>
            <person name="Moran D.A.P."/>
            <person name="Tomita M."/>
            <person name="Numata K."/>
            <person name="Arakawa K."/>
        </authorList>
    </citation>
    <scope>NUCLEOTIDE SEQUENCE</scope>
</reference>
<protein>
    <submittedName>
        <fullName evidence="1">Uncharacterized protein</fullName>
    </submittedName>
</protein>
<comment type="caution">
    <text evidence="1">The sequence shown here is derived from an EMBL/GenBank/DDBJ whole genome shotgun (WGS) entry which is preliminary data.</text>
</comment>
<organism evidence="1 2">
    <name type="scientific">Trichonephila inaurata madagascariensis</name>
    <dbReference type="NCBI Taxonomy" id="2747483"/>
    <lineage>
        <taxon>Eukaryota</taxon>
        <taxon>Metazoa</taxon>
        <taxon>Ecdysozoa</taxon>
        <taxon>Arthropoda</taxon>
        <taxon>Chelicerata</taxon>
        <taxon>Arachnida</taxon>
        <taxon>Araneae</taxon>
        <taxon>Araneomorphae</taxon>
        <taxon>Entelegynae</taxon>
        <taxon>Araneoidea</taxon>
        <taxon>Nephilidae</taxon>
        <taxon>Trichonephila</taxon>
        <taxon>Trichonephila inaurata</taxon>
    </lineage>
</organism>
<name>A0A8X6YGW8_9ARAC</name>
<sequence length="122" mass="14036">MKSISFFAPLIRLERTFHTEIGFRFQYMLTEKSLPRCTLGKKKFLLFLAAFIYNNIIQSSFFTLTPGGFTRLDLKWFGGSKIHFRRSKLDLIGNCTRISKLVGSTRAATMLAPCKKMRLCPT</sequence>
<dbReference type="EMBL" id="BMAV01019614">
    <property type="protein sequence ID" value="GFY72701.1"/>
    <property type="molecule type" value="Genomic_DNA"/>
</dbReference>
<proteinExistence type="predicted"/>
<evidence type="ECO:0000313" key="1">
    <source>
        <dbReference type="EMBL" id="GFY72701.1"/>
    </source>
</evidence>
<dbReference type="AlphaFoldDB" id="A0A8X6YGW8"/>
<dbReference type="Proteomes" id="UP000886998">
    <property type="component" value="Unassembled WGS sequence"/>
</dbReference>
<gene>
    <name evidence="1" type="ORF">TNIN_107831</name>
</gene>
<keyword evidence="2" id="KW-1185">Reference proteome</keyword>
<accession>A0A8X6YGW8</accession>